<dbReference type="Gene3D" id="3.30.9.10">
    <property type="entry name" value="D-Amino Acid Oxidase, subunit A, domain 2"/>
    <property type="match status" value="1"/>
</dbReference>
<evidence type="ECO:0000313" key="10">
    <source>
        <dbReference type="EMBL" id="KAJ3220495.1"/>
    </source>
</evidence>
<comment type="caution">
    <text evidence="10">The sequence shown here is derived from an EMBL/GenBank/DDBJ whole genome shotgun (WGS) entry which is preliminary data.</text>
</comment>
<dbReference type="EC" id="1.1.99.2" evidence="7"/>
<dbReference type="GO" id="GO:0047545">
    <property type="term" value="F:(S)-2-hydroxyglutarate dehydrogenase activity"/>
    <property type="evidence" value="ECO:0007669"/>
    <property type="project" value="UniProtKB-EC"/>
</dbReference>
<dbReference type="EMBL" id="JADGJW010000297">
    <property type="protein sequence ID" value="KAJ3220495.1"/>
    <property type="molecule type" value="Genomic_DNA"/>
</dbReference>
<evidence type="ECO:0000256" key="3">
    <source>
        <dbReference type="ARBA" id="ARBA00022827"/>
    </source>
</evidence>
<dbReference type="PANTHER" id="PTHR43104:SF4">
    <property type="entry name" value="L-2-HYDROXYGLUTARATE DEHYDROGENASE, MITOCHONDRIAL"/>
    <property type="match status" value="1"/>
</dbReference>
<organism evidence="10 11">
    <name type="scientific">Clydaea vesicula</name>
    <dbReference type="NCBI Taxonomy" id="447962"/>
    <lineage>
        <taxon>Eukaryota</taxon>
        <taxon>Fungi</taxon>
        <taxon>Fungi incertae sedis</taxon>
        <taxon>Chytridiomycota</taxon>
        <taxon>Chytridiomycota incertae sedis</taxon>
        <taxon>Chytridiomycetes</taxon>
        <taxon>Lobulomycetales</taxon>
        <taxon>Lobulomycetaceae</taxon>
        <taxon>Clydaea</taxon>
    </lineage>
</organism>
<keyword evidence="3" id="KW-0274">FAD</keyword>
<dbReference type="PANTHER" id="PTHR43104">
    <property type="entry name" value="L-2-HYDROXYGLUTARATE DEHYDROGENASE, MITOCHONDRIAL"/>
    <property type="match status" value="1"/>
</dbReference>
<gene>
    <name evidence="10" type="ORF">HK099_004252</name>
</gene>
<reference evidence="10" key="1">
    <citation type="submission" date="2020-05" db="EMBL/GenBank/DDBJ databases">
        <title>Phylogenomic resolution of chytrid fungi.</title>
        <authorList>
            <person name="Stajich J.E."/>
            <person name="Amses K."/>
            <person name="Simmons R."/>
            <person name="Seto K."/>
            <person name="Myers J."/>
            <person name="Bonds A."/>
            <person name="Quandt C.A."/>
            <person name="Barry K."/>
            <person name="Liu P."/>
            <person name="Grigoriev I."/>
            <person name="Longcore J.E."/>
            <person name="James T.Y."/>
        </authorList>
    </citation>
    <scope>NUCLEOTIDE SEQUENCE</scope>
    <source>
        <strain evidence="10">JEL0476</strain>
    </source>
</reference>
<keyword evidence="2" id="KW-0285">Flavoprotein</keyword>
<dbReference type="Gene3D" id="3.50.50.60">
    <property type="entry name" value="FAD/NAD(P)-binding domain"/>
    <property type="match status" value="1"/>
</dbReference>
<protein>
    <recommendedName>
        <fullName evidence="8">L-2-hydroxyglutarate dehydrogenase, mitochondrial</fullName>
        <ecNumber evidence="7">1.1.99.2</ecNumber>
    </recommendedName>
</protein>
<dbReference type="Pfam" id="PF01266">
    <property type="entry name" value="DAO"/>
    <property type="match status" value="1"/>
</dbReference>
<comment type="cofactor">
    <cofactor evidence="1">
        <name>FAD</name>
        <dbReference type="ChEBI" id="CHEBI:57692"/>
    </cofactor>
</comment>
<evidence type="ECO:0000256" key="6">
    <source>
        <dbReference type="ARBA" id="ARBA00037941"/>
    </source>
</evidence>
<dbReference type="InterPro" id="IPR036188">
    <property type="entry name" value="FAD/NAD-bd_sf"/>
</dbReference>
<evidence type="ECO:0000256" key="7">
    <source>
        <dbReference type="ARBA" id="ARBA00038878"/>
    </source>
</evidence>
<feature type="domain" description="FAD dependent oxidoreductase" evidence="9">
    <location>
        <begin position="5"/>
        <end position="369"/>
    </location>
</feature>
<comment type="similarity">
    <text evidence="6">Belongs to the L2HGDH family.</text>
</comment>
<proteinExistence type="inferred from homology"/>
<evidence type="ECO:0000313" key="11">
    <source>
        <dbReference type="Proteomes" id="UP001211065"/>
    </source>
</evidence>
<evidence type="ECO:0000256" key="8">
    <source>
        <dbReference type="ARBA" id="ARBA00041137"/>
    </source>
</evidence>
<comment type="catalytic activity">
    <reaction evidence="5">
        <text>(S)-2-hydroxyglutarate + A = 2-oxoglutarate + AH2</text>
        <dbReference type="Rhea" id="RHEA:21252"/>
        <dbReference type="ChEBI" id="CHEBI:13193"/>
        <dbReference type="ChEBI" id="CHEBI:16782"/>
        <dbReference type="ChEBI" id="CHEBI:16810"/>
        <dbReference type="ChEBI" id="CHEBI:17499"/>
        <dbReference type="EC" id="1.1.99.2"/>
    </reaction>
</comment>
<evidence type="ECO:0000256" key="5">
    <source>
        <dbReference type="ARBA" id="ARBA00036066"/>
    </source>
</evidence>
<dbReference type="AlphaFoldDB" id="A0AAD5XZQ5"/>
<evidence type="ECO:0000256" key="2">
    <source>
        <dbReference type="ARBA" id="ARBA00022630"/>
    </source>
</evidence>
<evidence type="ECO:0000256" key="4">
    <source>
        <dbReference type="ARBA" id="ARBA00023002"/>
    </source>
</evidence>
<accession>A0AAD5XZQ5</accession>
<keyword evidence="4" id="KW-0560">Oxidoreductase</keyword>
<keyword evidence="11" id="KW-1185">Reference proteome</keyword>
<dbReference type="Proteomes" id="UP001211065">
    <property type="component" value="Unassembled WGS sequence"/>
</dbReference>
<sequence length="377" mass="42460">MKPIVTVIGGGVVGLATAYKLSLSNNFKIILLEKNKFLATETSARNSQVIHAGIYYPNNYLKTKLCVKGNRMLYSFCNKYNVGYNKIGKFIIANNDHQVQYLLDLKEKKSDFEIPLEFITQKKVLLLEPNLVNTKLALSSPSTGILDVHEYCQALEGLIRNNGEEIVTNTTVKNIKKSENGYEVDTGEFRYHSDIVINSAGLQAINVSNLLFNLGLKYHYCKGYYMKLNSSKKLVSRLIYPCPTVPANANLNSLGIHCTLDLNRNLKFGPDLNYMKEGEELNYSLDENSFTSEKKIKFYEEIVQYLPQVKVDELVVDYCGIRPKLSSATEFVKDFYIADESKNGFKNFINLIGIESPGITASLAIGEMVESIIKENN</sequence>
<dbReference type="SUPFAM" id="SSF51905">
    <property type="entry name" value="FAD/NAD(P)-binding domain"/>
    <property type="match status" value="1"/>
</dbReference>
<evidence type="ECO:0000256" key="1">
    <source>
        <dbReference type="ARBA" id="ARBA00001974"/>
    </source>
</evidence>
<evidence type="ECO:0000259" key="9">
    <source>
        <dbReference type="Pfam" id="PF01266"/>
    </source>
</evidence>
<dbReference type="InterPro" id="IPR006076">
    <property type="entry name" value="FAD-dep_OxRdtase"/>
</dbReference>
<name>A0AAD5XZQ5_9FUNG</name>